<dbReference type="InterPro" id="IPR048936">
    <property type="entry name" value="MvdD-like_ATPgrasp"/>
</dbReference>
<dbReference type="NCBIfam" id="TIGR04187">
    <property type="entry name" value="GRASP_SAV_5884"/>
    <property type="match status" value="1"/>
</dbReference>
<dbReference type="RefSeq" id="WP_248866220.1">
    <property type="nucleotide sequence ID" value="NZ_CP086322.1"/>
</dbReference>
<evidence type="ECO:0000313" key="4">
    <source>
        <dbReference type="Proteomes" id="UP000830115"/>
    </source>
</evidence>
<feature type="compositionally biased region" description="Polar residues" evidence="1">
    <location>
        <begin position="320"/>
        <end position="332"/>
    </location>
</feature>
<gene>
    <name evidence="3" type="primary">tgmB</name>
    <name evidence="3" type="ORF">K9S39_28700</name>
</gene>
<dbReference type="Proteomes" id="UP000830115">
    <property type="component" value="Chromosome"/>
</dbReference>
<proteinExistence type="predicted"/>
<dbReference type="Pfam" id="PF21068">
    <property type="entry name" value="ATPgraspMvdD"/>
    <property type="match status" value="1"/>
</dbReference>
<name>A0ABY4MBZ0_9ACTN</name>
<feature type="domain" description="MvdD-like pre-ATP grasp" evidence="2">
    <location>
        <begin position="7"/>
        <end position="120"/>
    </location>
</feature>
<sequence length="347" mass="37414">MTHPGPVLVVTNLDDPTTDLVIDELHGRGVPVVRFDSGDFPATLSVAAMITSEGITGTLTTPTRTADLAGVRSLYYRRPSGFTFPHLDEQTARFAVSQARYGLGGVMASLPGCLYVNHPHRIGDAEFKPSGLATAVTAGFQVPPTLLTSAPEAARAFIKTHGPVIYKPLSAPLYRNADGVSCTVKVAEVAAKEIDEAIAGTAHLFQQRVDKVADARVTVIGDHVFTVRIDSDLLDWRTDYGRLTYTPVQPPPGLTSALYRYLARFGLVFGCFDFAIGREGQWWFLECNPSGQWAWLEPETGLPMVAAMADLLERKPTCPTTTSPYASASLNTLPPADTSAPRRGGRP</sequence>
<feature type="region of interest" description="Disordered" evidence="1">
    <location>
        <begin position="320"/>
        <end position="347"/>
    </location>
</feature>
<dbReference type="InterPro" id="IPR026449">
    <property type="entry name" value="GRASP_SAV_5884"/>
</dbReference>
<reference evidence="3" key="1">
    <citation type="submission" date="2021-10" db="EMBL/GenBank/DDBJ databases">
        <title>Streptomyces nigrumlapis sp.nov.,an antimicrobial producing actinobacterium isolated from Black Gobi rocks.</title>
        <authorList>
            <person name="Wen Y."/>
            <person name="Zhang W."/>
            <person name="Liu X.G."/>
        </authorList>
    </citation>
    <scope>NUCLEOTIDE SEQUENCE</scope>
    <source>
        <strain evidence="3">ST13-2-2</strain>
    </source>
</reference>
<evidence type="ECO:0000259" key="2">
    <source>
        <dbReference type="Pfam" id="PF21068"/>
    </source>
</evidence>
<dbReference type="PANTHER" id="PTHR21621">
    <property type="entry name" value="RIBOSOMAL PROTEIN S6 MODIFICATION PROTEIN"/>
    <property type="match status" value="1"/>
</dbReference>
<accession>A0ABY4MBZ0</accession>
<evidence type="ECO:0000256" key="1">
    <source>
        <dbReference type="SAM" id="MobiDB-lite"/>
    </source>
</evidence>
<keyword evidence="4" id="KW-1185">Reference proteome</keyword>
<protein>
    <submittedName>
        <fullName evidence="3">ATP-grasp ribosomal peptide maturase</fullName>
    </submittedName>
</protein>
<evidence type="ECO:0000313" key="3">
    <source>
        <dbReference type="EMBL" id="UQA95304.1"/>
    </source>
</evidence>
<dbReference type="PANTHER" id="PTHR21621:SF0">
    <property type="entry name" value="BETA-CITRYLGLUTAMATE SYNTHASE B-RELATED"/>
    <property type="match status" value="1"/>
</dbReference>
<dbReference type="EMBL" id="CP086322">
    <property type="protein sequence ID" value="UQA95304.1"/>
    <property type="molecule type" value="Genomic_DNA"/>
</dbReference>
<dbReference type="Gene3D" id="3.30.470.20">
    <property type="entry name" value="ATP-grasp fold, B domain"/>
    <property type="match status" value="1"/>
</dbReference>
<organism evidence="3 4">
    <name type="scientific">Streptomyces halobius</name>
    <dbReference type="NCBI Taxonomy" id="2879846"/>
    <lineage>
        <taxon>Bacteria</taxon>
        <taxon>Bacillati</taxon>
        <taxon>Actinomycetota</taxon>
        <taxon>Actinomycetes</taxon>
        <taxon>Kitasatosporales</taxon>
        <taxon>Streptomycetaceae</taxon>
        <taxon>Streptomyces</taxon>
    </lineage>
</organism>
<dbReference type="SUPFAM" id="SSF56059">
    <property type="entry name" value="Glutathione synthetase ATP-binding domain-like"/>
    <property type="match status" value="1"/>
</dbReference>